<gene>
    <name evidence="2" type="ORF">CANTADRAFT_196115</name>
</gene>
<keyword evidence="3" id="KW-1185">Reference proteome</keyword>
<evidence type="ECO:0000313" key="2">
    <source>
        <dbReference type="EMBL" id="ODV81208.1"/>
    </source>
</evidence>
<dbReference type="AlphaFoldDB" id="A0A1E4SNZ7"/>
<dbReference type="Proteomes" id="UP000094285">
    <property type="component" value="Unassembled WGS sequence"/>
</dbReference>
<dbReference type="RefSeq" id="XP_020066330.1">
    <property type="nucleotide sequence ID" value="XM_020206466.1"/>
</dbReference>
<proteinExistence type="predicted"/>
<organism evidence="2 3">
    <name type="scientific">Suhomyces tanzawaensis NRRL Y-17324</name>
    <dbReference type="NCBI Taxonomy" id="984487"/>
    <lineage>
        <taxon>Eukaryota</taxon>
        <taxon>Fungi</taxon>
        <taxon>Dikarya</taxon>
        <taxon>Ascomycota</taxon>
        <taxon>Saccharomycotina</taxon>
        <taxon>Pichiomycetes</taxon>
        <taxon>Debaryomycetaceae</taxon>
        <taxon>Suhomyces</taxon>
    </lineage>
</organism>
<feature type="region of interest" description="Disordered" evidence="1">
    <location>
        <begin position="33"/>
        <end position="68"/>
    </location>
</feature>
<dbReference type="EMBL" id="KV453910">
    <property type="protein sequence ID" value="ODV81208.1"/>
    <property type="molecule type" value="Genomic_DNA"/>
</dbReference>
<evidence type="ECO:0000256" key="1">
    <source>
        <dbReference type="SAM" id="MobiDB-lite"/>
    </source>
</evidence>
<sequence>MVPGIALPSVCIVRFVPSRDRTPLAHLLGQKEMVARHHRPEPWPSGESCHAKPESKSNPPPPPPPPRSPIQAWPACFVNFTRVCGLASCSCMRTHHLVLINNVSDAVTTPRRPYPAFRMLCSKYFSPQENSFSEHLQIGHQMDAPGWGGSLLEMSCARQMT</sequence>
<protein>
    <submittedName>
        <fullName evidence="2">Uncharacterized protein</fullName>
    </submittedName>
</protein>
<accession>A0A1E4SNZ7</accession>
<name>A0A1E4SNZ7_9ASCO</name>
<feature type="compositionally biased region" description="Pro residues" evidence="1">
    <location>
        <begin position="58"/>
        <end position="68"/>
    </location>
</feature>
<evidence type="ECO:0000313" key="3">
    <source>
        <dbReference type="Proteomes" id="UP000094285"/>
    </source>
</evidence>
<reference evidence="3" key="1">
    <citation type="submission" date="2016-05" db="EMBL/GenBank/DDBJ databases">
        <title>Comparative genomics of biotechnologically important yeasts.</title>
        <authorList>
            <consortium name="DOE Joint Genome Institute"/>
            <person name="Riley R."/>
            <person name="Haridas S."/>
            <person name="Wolfe K.H."/>
            <person name="Lopes M.R."/>
            <person name="Hittinger C.T."/>
            <person name="Goker M."/>
            <person name="Salamov A."/>
            <person name="Wisecaver J."/>
            <person name="Long T.M."/>
            <person name="Aerts A.L."/>
            <person name="Barry K."/>
            <person name="Choi C."/>
            <person name="Clum A."/>
            <person name="Coughlan A.Y."/>
            <person name="Deshpande S."/>
            <person name="Douglass A.P."/>
            <person name="Hanson S.J."/>
            <person name="Klenk H.-P."/>
            <person name="Labutti K."/>
            <person name="Lapidus A."/>
            <person name="Lindquist E."/>
            <person name="Lipzen A."/>
            <person name="Meier-Kolthoff J.P."/>
            <person name="Ohm R.A."/>
            <person name="Otillar R.P."/>
            <person name="Pangilinan J."/>
            <person name="Peng Y."/>
            <person name="Rokas A."/>
            <person name="Rosa C.A."/>
            <person name="Scheuner C."/>
            <person name="Sibirny A.A."/>
            <person name="Slot J.C."/>
            <person name="Stielow J.B."/>
            <person name="Sun H."/>
            <person name="Kurtzman C.P."/>
            <person name="Blackwell M."/>
            <person name="Grigoriev I.V."/>
            <person name="Jeffries T.W."/>
        </authorList>
    </citation>
    <scope>NUCLEOTIDE SEQUENCE [LARGE SCALE GENOMIC DNA]</scope>
    <source>
        <strain evidence="3">NRRL Y-17324</strain>
    </source>
</reference>
<dbReference type="GeneID" id="30980603"/>